<dbReference type="EMBL" id="BIFR01000002">
    <property type="protein sequence ID" value="GCE15315.1"/>
    <property type="molecule type" value="Genomic_DNA"/>
</dbReference>
<proteinExistence type="predicted"/>
<evidence type="ECO:0000313" key="2">
    <source>
        <dbReference type="Proteomes" id="UP000287352"/>
    </source>
</evidence>
<gene>
    <name evidence="1" type="ORF">KTT_51740</name>
</gene>
<reference evidence="2" key="1">
    <citation type="submission" date="2018-12" db="EMBL/GenBank/DDBJ databases">
        <title>Tengunoibacter tsumagoiensis gen. nov., sp. nov., Dictyobacter kobayashii sp. nov., D. alpinus sp. nov., and D. joshuensis sp. nov. and description of Dictyobacteraceae fam. nov. within the order Ktedonobacterales isolated from Tengu-no-mugimeshi.</title>
        <authorList>
            <person name="Wang C.M."/>
            <person name="Zheng Y."/>
            <person name="Sakai Y."/>
            <person name="Toyoda A."/>
            <person name="Minakuchi Y."/>
            <person name="Abe K."/>
            <person name="Yokota A."/>
            <person name="Yabe S."/>
        </authorList>
    </citation>
    <scope>NUCLEOTIDE SEQUENCE [LARGE SCALE GENOMIC DNA]</scope>
    <source>
        <strain evidence="2">Uno3</strain>
    </source>
</reference>
<comment type="caution">
    <text evidence="1">The sequence shown here is derived from an EMBL/GenBank/DDBJ whole genome shotgun (WGS) entry which is preliminary data.</text>
</comment>
<organism evidence="1 2">
    <name type="scientific">Tengunoibacter tsumagoiensis</name>
    <dbReference type="NCBI Taxonomy" id="2014871"/>
    <lineage>
        <taxon>Bacteria</taxon>
        <taxon>Bacillati</taxon>
        <taxon>Chloroflexota</taxon>
        <taxon>Ktedonobacteria</taxon>
        <taxon>Ktedonobacterales</taxon>
        <taxon>Dictyobacteraceae</taxon>
        <taxon>Tengunoibacter</taxon>
    </lineage>
</organism>
<dbReference type="AlphaFoldDB" id="A0A402A8J5"/>
<evidence type="ECO:0000313" key="1">
    <source>
        <dbReference type="EMBL" id="GCE15315.1"/>
    </source>
</evidence>
<protein>
    <submittedName>
        <fullName evidence="1">Uncharacterized protein</fullName>
    </submittedName>
</protein>
<name>A0A402A8J5_9CHLR</name>
<dbReference type="RefSeq" id="WP_126582796.1">
    <property type="nucleotide sequence ID" value="NZ_BIFR01000002.1"/>
</dbReference>
<dbReference type="Proteomes" id="UP000287352">
    <property type="component" value="Unassembled WGS sequence"/>
</dbReference>
<sequence>MAQSPHPLFNNQMNLEDHQPYFATTTLKSKIVAQLAGKTIKEQEEIVEGLLKMLDVNLLAALNIAYSMAPQASTEAKTEE</sequence>
<accession>A0A402A8J5</accession>
<keyword evidence="2" id="KW-1185">Reference proteome</keyword>